<evidence type="ECO:0000313" key="4">
    <source>
        <dbReference type="Proteomes" id="UP001281614"/>
    </source>
</evidence>
<evidence type="ECO:0000256" key="1">
    <source>
        <dbReference type="SAM" id="MobiDB-lite"/>
    </source>
</evidence>
<sequence length="284" mass="30550">MKITFIFVTTIFALTGLATATCNGNNCARAVTGTGVHVKPDIEIRRKDCSSFMRTTVTPDTITSTKYITEGTEKRFAVAEPLVNLIAPRALVTGFPSILPSYAAKVCAGTSEYSSVCNCWGTTPTVTTLATPTVTTTTTTTVTTTVDVTCKTAAICPFKKVNTFPCKKGKTKGPRCACLKGTDYKTQKICVQDLECKKAKACTSSKDCKEDESCVQHHCCGVPKEKTTTKTKICLKYAPEGCHNWVNPRAIFEERHEPLTERGKGGSPQGGTAFGLEEAGQSWG</sequence>
<evidence type="ECO:0000256" key="2">
    <source>
        <dbReference type="SAM" id="SignalP"/>
    </source>
</evidence>
<dbReference type="EMBL" id="VYYT01000090">
    <property type="protein sequence ID" value="KAK2770788.1"/>
    <property type="molecule type" value="Genomic_DNA"/>
</dbReference>
<comment type="caution">
    <text evidence="3">The sequence shown here is derived from an EMBL/GenBank/DDBJ whole genome shotgun (WGS) entry which is preliminary data.</text>
</comment>
<organism evidence="3 4">
    <name type="scientific">Colletotrichum kahawae</name>
    <name type="common">Coffee berry disease fungus</name>
    <dbReference type="NCBI Taxonomy" id="34407"/>
    <lineage>
        <taxon>Eukaryota</taxon>
        <taxon>Fungi</taxon>
        <taxon>Dikarya</taxon>
        <taxon>Ascomycota</taxon>
        <taxon>Pezizomycotina</taxon>
        <taxon>Sordariomycetes</taxon>
        <taxon>Hypocreomycetidae</taxon>
        <taxon>Glomerellales</taxon>
        <taxon>Glomerellaceae</taxon>
        <taxon>Colletotrichum</taxon>
        <taxon>Colletotrichum gloeosporioides species complex</taxon>
    </lineage>
</organism>
<proteinExistence type="predicted"/>
<dbReference type="AlphaFoldDB" id="A0AAD9YP75"/>
<reference evidence="3" key="1">
    <citation type="submission" date="2023-02" db="EMBL/GenBank/DDBJ databases">
        <title>Colletotrichum kahawae CIFC_Que2 genome sequencing and assembly.</title>
        <authorList>
            <person name="Baroncelli R."/>
        </authorList>
    </citation>
    <scope>NUCLEOTIDE SEQUENCE</scope>
    <source>
        <strain evidence="3">CIFC_Que2</strain>
    </source>
</reference>
<keyword evidence="4" id="KW-1185">Reference proteome</keyword>
<feature type="chain" id="PRO_5041978843" evidence="2">
    <location>
        <begin position="21"/>
        <end position="284"/>
    </location>
</feature>
<name>A0AAD9YP75_COLKA</name>
<feature type="signal peptide" evidence="2">
    <location>
        <begin position="1"/>
        <end position="20"/>
    </location>
</feature>
<accession>A0AAD9YP75</accession>
<feature type="region of interest" description="Disordered" evidence="1">
    <location>
        <begin position="259"/>
        <end position="284"/>
    </location>
</feature>
<protein>
    <submittedName>
        <fullName evidence="3">Uncharacterized protein</fullName>
    </submittedName>
</protein>
<dbReference type="Proteomes" id="UP001281614">
    <property type="component" value="Unassembled WGS sequence"/>
</dbReference>
<keyword evidence="2" id="KW-0732">Signal</keyword>
<gene>
    <name evidence="3" type="ORF">CKAH01_04295</name>
</gene>
<evidence type="ECO:0000313" key="3">
    <source>
        <dbReference type="EMBL" id="KAK2770788.1"/>
    </source>
</evidence>